<dbReference type="Proteomes" id="UP000191663">
    <property type="component" value="Unassembled WGS sequence"/>
</dbReference>
<comment type="caution">
    <text evidence="1">The sequence shown here is derived from an EMBL/GenBank/DDBJ whole genome shotgun (WGS) entry which is preliminary data.</text>
</comment>
<gene>
    <name evidence="1" type="ORF">BXT86_02665</name>
</gene>
<sequence length="150" mass="17506">MIPALRIFNAFSCGAVPQHKNSIKKFSVKRRFIKRIIYRFANKSRQRKILTLYNANREFSISTISSYPGPEKFSFPFSYLSNCKDTKIRIVPCIIPNKYNYNFNHYHHIILTAFQLISGQNIIQDVLDNANTTFKNLTRSVLTILNLLLK</sequence>
<protein>
    <submittedName>
        <fullName evidence="1">Uncharacterized protein</fullName>
    </submittedName>
</protein>
<accession>A0A1V4QFL4</accession>
<reference evidence="2" key="1">
    <citation type="submission" date="2017-01" db="EMBL/GenBank/DDBJ databases">
        <title>Novel pathways for hydrocarbon cycling and metabolic interdependencies in hydrothermal sediment communities.</title>
        <authorList>
            <person name="Dombrowski N."/>
            <person name="Seitz K."/>
            <person name="Teske A."/>
            <person name="Baker B."/>
        </authorList>
    </citation>
    <scope>NUCLEOTIDE SEQUENCE [LARGE SCALE GENOMIC DNA]</scope>
</reference>
<organism evidence="1 2">
    <name type="scientific">candidate division WOR-3 bacterium 4484_100</name>
    <dbReference type="NCBI Taxonomy" id="1936077"/>
    <lineage>
        <taxon>Bacteria</taxon>
        <taxon>Bacteria division WOR-3</taxon>
    </lineage>
</organism>
<evidence type="ECO:0000313" key="1">
    <source>
        <dbReference type="EMBL" id="OPX18149.1"/>
    </source>
</evidence>
<dbReference type="AlphaFoldDB" id="A0A1V4QFL4"/>
<evidence type="ECO:0000313" key="2">
    <source>
        <dbReference type="Proteomes" id="UP000191663"/>
    </source>
</evidence>
<name>A0A1V4QFL4_UNCW3</name>
<proteinExistence type="predicted"/>
<dbReference type="EMBL" id="MUKB01000035">
    <property type="protein sequence ID" value="OPX18149.1"/>
    <property type="molecule type" value="Genomic_DNA"/>
</dbReference>